<gene>
    <name evidence="9" type="ORF">V1264_017904</name>
</gene>
<dbReference type="PROSITE" id="PS50835">
    <property type="entry name" value="IG_LIKE"/>
    <property type="match status" value="2"/>
</dbReference>
<evidence type="ECO:0000256" key="5">
    <source>
        <dbReference type="SAM" id="MobiDB-lite"/>
    </source>
</evidence>
<evidence type="ECO:0000256" key="3">
    <source>
        <dbReference type="ARBA" id="ARBA00022989"/>
    </source>
</evidence>
<proteinExistence type="predicted"/>
<accession>A0AAN9BI03</accession>
<dbReference type="PANTHER" id="PTHR12035">
    <property type="entry name" value="SIALIC ACID BINDING IMMUNOGLOBULIN-LIKE LECTIN"/>
    <property type="match status" value="1"/>
</dbReference>
<dbReference type="GO" id="GO:0007155">
    <property type="term" value="P:cell adhesion"/>
    <property type="evidence" value="ECO:0007669"/>
    <property type="project" value="TreeGrafter"/>
</dbReference>
<keyword evidence="4 6" id="KW-0472">Membrane</keyword>
<protein>
    <recommendedName>
        <fullName evidence="8">Ig-like domain-containing protein</fullName>
    </recommendedName>
</protein>
<feature type="chain" id="PRO_5042965038" description="Ig-like domain-containing protein" evidence="7">
    <location>
        <begin position="28"/>
        <end position="542"/>
    </location>
</feature>
<name>A0AAN9BI03_9CAEN</name>
<feature type="domain" description="Ig-like" evidence="8">
    <location>
        <begin position="22"/>
        <end position="101"/>
    </location>
</feature>
<evidence type="ECO:0000313" key="10">
    <source>
        <dbReference type="Proteomes" id="UP001374579"/>
    </source>
</evidence>
<reference evidence="9 10" key="1">
    <citation type="submission" date="2024-02" db="EMBL/GenBank/DDBJ databases">
        <title>Chromosome-scale genome assembly of the rough periwinkle Littorina saxatilis.</title>
        <authorList>
            <person name="De Jode A."/>
            <person name="Faria R."/>
            <person name="Formenti G."/>
            <person name="Sims Y."/>
            <person name="Smith T.P."/>
            <person name="Tracey A."/>
            <person name="Wood J.M.D."/>
            <person name="Zagrodzka Z.B."/>
            <person name="Johannesson K."/>
            <person name="Butlin R.K."/>
            <person name="Leder E.H."/>
        </authorList>
    </citation>
    <scope>NUCLEOTIDE SEQUENCE [LARGE SCALE GENOMIC DNA]</scope>
    <source>
        <strain evidence="9">Snail1</strain>
        <tissue evidence="9">Muscle</tissue>
    </source>
</reference>
<comment type="caution">
    <text evidence="9">The sequence shown here is derived from an EMBL/GenBank/DDBJ whole genome shotgun (WGS) entry which is preliminary data.</text>
</comment>
<feature type="transmembrane region" description="Helical" evidence="6">
    <location>
        <begin position="440"/>
        <end position="464"/>
    </location>
</feature>
<feature type="region of interest" description="Disordered" evidence="5">
    <location>
        <begin position="469"/>
        <end position="509"/>
    </location>
</feature>
<evidence type="ECO:0000259" key="8">
    <source>
        <dbReference type="PROSITE" id="PS50835"/>
    </source>
</evidence>
<evidence type="ECO:0000256" key="1">
    <source>
        <dbReference type="ARBA" id="ARBA00004167"/>
    </source>
</evidence>
<dbReference type="GO" id="GO:0005886">
    <property type="term" value="C:plasma membrane"/>
    <property type="evidence" value="ECO:0007669"/>
    <property type="project" value="TreeGrafter"/>
</dbReference>
<dbReference type="SUPFAM" id="SSF48726">
    <property type="entry name" value="Immunoglobulin"/>
    <property type="match status" value="2"/>
</dbReference>
<dbReference type="InterPro" id="IPR013783">
    <property type="entry name" value="Ig-like_fold"/>
</dbReference>
<dbReference type="GO" id="GO:0033691">
    <property type="term" value="F:sialic acid binding"/>
    <property type="evidence" value="ECO:0007669"/>
    <property type="project" value="TreeGrafter"/>
</dbReference>
<feature type="domain" description="Ig-like" evidence="8">
    <location>
        <begin position="196"/>
        <end position="316"/>
    </location>
</feature>
<keyword evidence="7" id="KW-0732">Signal</keyword>
<organism evidence="9 10">
    <name type="scientific">Littorina saxatilis</name>
    <dbReference type="NCBI Taxonomy" id="31220"/>
    <lineage>
        <taxon>Eukaryota</taxon>
        <taxon>Metazoa</taxon>
        <taxon>Spiralia</taxon>
        <taxon>Lophotrochozoa</taxon>
        <taxon>Mollusca</taxon>
        <taxon>Gastropoda</taxon>
        <taxon>Caenogastropoda</taxon>
        <taxon>Littorinimorpha</taxon>
        <taxon>Littorinoidea</taxon>
        <taxon>Littorinidae</taxon>
        <taxon>Littorina</taxon>
    </lineage>
</organism>
<comment type="subcellular location">
    <subcellularLocation>
        <location evidence="1">Membrane</location>
        <topology evidence="1">Single-pass membrane protein</topology>
    </subcellularLocation>
</comment>
<dbReference type="Gene3D" id="2.60.40.10">
    <property type="entry name" value="Immunoglobulins"/>
    <property type="match status" value="2"/>
</dbReference>
<keyword evidence="2 6" id="KW-0812">Transmembrane</keyword>
<evidence type="ECO:0000256" key="2">
    <source>
        <dbReference type="ARBA" id="ARBA00022692"/>
    </source>
</evidence>
<dbReference type="InterPro" id="IPR051036">
    <property type="entry name" value="SIGLEC"/>
</dbReference>
<evidence type="ECO:0000256" key="7">
    <source>
        <dbReference type="SAM" id="SignalP"/>
    </source>
</evidence>
<dbReference type="InterPro" id="IPR007110">
    <property type="entry name" value="Ig-like_dom"/>
</dbReference>
<dbReference type="Proteomes" id="UP001374579">
    <property type="component" value="Unassembled WGS sequence"/>
</dbReference>
<dbReference type="InterPro" id="IPR036179">
    <property type="entry name" value="Ig-like_dom_sf"/>
</dbReference>
<dbReference type="AlphaFoldDB" id="A0AAN9BI03"/>
<feature type="signal peptide" evidence="7">
    <location>
        <begin position="1"/>
        <end position="27"/>
    </location>
</feature>
<evidence type="ECO:0000313" key="9">
    <source>
        <dbReference type="EMBL" id="KAK7106676.1"/>
    </source>
</evidence>
<keyword evidence="3 6" id="KW-1133">Transmembrane helix</keyword>
<dbReference type="PANTHER" id="PTHR12035:SF125">
    <property type="entry name" value="SIALIC ACID-BINDING IG-LIKE LECTIN 5"/>
    <property type="match status" value="1"/>
</dbReference>
<evidence type="ECO:0000256" key="6">
    <source>
        <dbReference type="SAM" id="Phobius"/>
    </source>
</evidence>
<dbReference type="EMBL" id="JBAMIC010000007">
    <property type="protein sequence ID" value="KAK7106676.1"/>
    <property type="molecule type" value="Genomic_DNA"/>
</dbReference>
<sequence>MALLLRFCVAWTMASLTILHQAEVSTALAHIVGPTGFIIDGTKSLTLTCMVTGADKTILYNWPSSNCTSGTNTCTFVPRIEDDGSQLLCTATNIHTGTTLTASYRLDLNYPPTTPPVISRGSATDVMSAGDSLTCTVSGGKPLVSSVNFRCIHPIIDGGASVKNTNSVSSSLVVSTSNATNIPMNCACSAEWSPQPDMYSLRAVGKFLLEFKAKVTSFTVNNRTELTVREEDKPPIAFICIADAGRPSAQLTLRNAGNNTSFPPSQSTNNTQAGNHITTVAYSLQAARCEDTGTYLCVADNTFPDPDVATVLLNVTCGPRNYNTSQGADSPPELTSAGLKVFLIANPVPLTFEYSYRGNATAQGDGRGLDGLFTTACVREKAVDQLVVCSILPDKVSEEFLGTYNLTISNGLGQLIFVFEVNQTVGLAQGSKGGLSFTTLLTIAGGGAGALLLIVLVVTTVICVRRKRQRRGETKDGDAEELGSPGTGTPDQGGVRPATNTDGRVMCGEGDSPHHSNQLYCVLSSPNQDELAFYSTLAMQPK</sequence>
<keyword evidence="10" id="KW-1185">Reference proteome</keyword>
<evidence type="ECO:0000256" key="4">
    <source>
        <dbReference type="ARBA" id="ARBA00023136"/>
    </source>
</evidence>